<accession>A7T5Y5</accession>
<dbReference type="Proteomes" id="UP000001593">
    <property type="component" value="Unassembled WGS sequence"/>
</dbReference>
<name>A7T5Y5_NEMVE</name>
<dbReference type="AlphaFoldDB" id="A7T5Y5"/>
<sequence length="121" mass="13527">MANKGDVSIEYIIKNCKAFKSGGCPYNDPRLKGLAAKCPAFKDSKGKLACPFKARADNTYELRALMSEMKEKCTGKEEYTKFFKLLETINKETAAKLGHCPYHQHGCRVNNIPIFDGSITQ</sequence>
<proteinExistence type="predicted"/>
<dbReference type="InParanoid" id="A7T5Y5"/>
<reference evidence="1 2" key="1">
    <citation type="journal article" date="2007" name="Science">
        <title>Sea anemone genome reveals ancestral eumetazoan gene repertoire and genomic organization.</title>
        <authorList>
            <person name="Putnam N.H."/>
            <person name="Srivastava M."/>
            <person name="Hellsten U."/>
            <person name="Dirks B."/>
            <person name="Chapman J."/>
            <person name="Salamov A."/>
            <person name="Terry A."/>
            <person name="Shapiro H."/>
            <person name="Lindquist E."/>
            <person name="Kapitonov V.V."/>
            <person name="Jurka J."/>
            <person name="Genikhovich G."/>
            <person name="Grigoriev I.V."/>
            <person name="Lucas S.M."/>
            <person name="Steele R.E."/>
            <person name="Finnerty J.R."/>
            <person name="Technau U."/>
            <person name="Martindale M.Q."/>
            <person name="Rokhsar D.S."/>
        </authorList>
    </citation>
    <scope>NUCLEOTIDE SEQUENCE [LARGE SCALE GENOMIC DNA]</scope>
    <source>
        <strain evidence="2">CH2 X CH6</strain>
    </source>
</reference>
<dbReference type="HOGENOM" id="CLU_2040827_0_0_1"/>
<protein>
    <submittedName>
        <fullName evidence="1">Uncharacterized protein</fullName>
    </submittedName>
</protein>
<keyword evidence="2" id="KW-1185">Reference proteome</keyword>
<gene>
    <name evidence="1" type="ORF">NEMVEDRAFT_v1g248763</name>
</gene>
<dbReference type="EMBL" id="DS471349">
    <property type="protein sequence ID" value="EDO28624.1"/>
    <property type="molecule type" value="Genomic_DNA"/>
</dbReference>
<evidence type="ECO:0000313" key="2">
    <source>
        <dbReference type="Proteomes" id="UP000001593"/>
    </source>
</evidence>
<evidence type="ECO:0000313" key="1">
    <source>
        <dbReference type="EMBL" id="EDO28624.1"/>
    </source>
</evidence>
<dbReference type="PhylomeDB" id="A7T5Y5"/>
<dbReference type="KEGG" id="nve:5499082"/>
<organism evidence="1 2">
    <name type="scientific">Nematostella vectensis</name>
    <name type="common">Starlet sea anemone</name>
    <dbReference type="NCBI Taxonomy" id="45351"/>
    <lineage>
        <taxon>Eukaryota</taxon>
        <taxon>Metazoa</taxon>
        <taxon>Cnidaria</taxon>
        <taxon>Anthozoa</taxon>
        <taxon>Hexacorallia</taxon>
        <taxon>Actiniaria</taxon>
        <taxon>Edwardsiidae</taxon>
        <taxon>Nematostella</taxon>
    </lineage>
</organism>